<organism evidence="2 3">
    <name type="scientific">Nonomuraea fuscirosea</name>
    <dbReference type="NCBI Taxonomy" id="1291556"/>
    <lineage>
        <taxon>Bacteria</taxon>
        <taxon>Bacillati</taxon>
        <taxon>Actinomycetota</taxon>
        <taxon>Actinomycetes</taxon>
        <taxon>Streptosporangiales</taxon>
        <taxon>Streptosporangiaceae</taxon>
        <taxon>Nonomuraea</taxon>
    </lineage>
</organism>
<dbReference type="Proteomes" id="UP000238312">
    <property type="component" value="Unassembled WGS sequence"/>
</dbReference>
<dbReference type="EMBL" id="PVNG01000055">
    <property type="protein sequence ID" value="PRX43541.1"/>
    <property type="molecule type" value="Genomic_DNA"/>
</dbReference>
<dbReference type="AlphaFoldDB" id="A0A2T0LKP9"/>
<comment type="caution">
    <text evidence="2">The sequence shown here is derived from an EMBL/GenBank/DDBJ whole genome shotgun (WGS) entry which is preliminary data.</text>
</comment>
<keyword evidence="3" id="KW-1185">Reference proteome</keyword>
<proteinExistence type="predicted"/>
<evidence type="ECO:0000313" key="3">
    <source>
        <dbReference type="Proteomes" id="UP000238312"/>
    </source>
</evidence>
<sequence length="37" mass="3951">MDAFLHRARYQHATAVTADGSSDEERMPGLDTATGTA</sequence>
<accession>A0A2T0LKP9</accession>
<feature type="region of interest" description="Disordered" evidence="1">
    <location>
        <begin position="14"/>
        <end position="37"/>
    </location>
</feature>
<protein>
    <submittedName>
        <fullName evidence="2">Uncharacterized protein</fullName>
    </submittedName>
</protein>
<name>A0A2T0LKP9_9ACTN</name>
<gene>
    <name evidence="2" type="ORF">B0I32_1557</name>
</gene>
<evidence type="ECO:0000256" key="1">
    <source>
        <dbReference type="SAM" id="MobiDB-lite"/>
    </source>
</evidence>
<reference evidence="2 3" key="1">
    <citation type="submission" date="2018-03" db="EMBL/GenBank/DDBJ databases">
        <title>Genomic Encyclopedia of Type Strains, Phase III (KMG-III): the genomes of soil and plant-associated and newly described type strains.</title>
        <authorList>
            <person name="Whitman W."/>
        </authorList>
    </citation>
    <scope>NUCLEOTIDE SEQUENCE [LARGE SCALE GENOMIC DNA]</scope>
    <source>
        <strain evidence="2 3">CGMCC 4.7104</strain>
    </source>
</reference>
<evidence type="ECO:0000313" key="2">
    <source>
        <dbReference type="EMBL" id="PRX43541.1"/>
    </source>
</evidence>